<dbReference type="AlphaFoldDB" id="A0A3M7IJC8"/>
<feature type="domain" description="DUF7587" evidence="2">
    <location>
        <begin position="257"/>
        <end position="432"/>
    </location>
</feature>
<evidence type="ECO:0000313" key="3">
    <source>
        <dbReference type="EMBL" id="RMZ25595.1"/>
    </source>
</evidence>
<dbReference type="InterPro" id="IPR056009">
    <property type="entry name" value="DUF7587"/>
</dbReference>
<dbReference type="Proteomes" id="UP000281677">
    <property type="component" value="Unassembled WGS sequence"/>
</dbReference>
<dbReference type="Pfam" id="PF24494">
    <property type="entry name" value="DUF7587"/>
    <property type="match status" value="1"/>
</dbReference>
<comment type="caution">
    <text evidence="3">The sequence shown here is derived from an EMBL/GenBank/DDBJ whole genome shotgun (WGS) entry which is preliminary data.</text>
</comment>
<dbReference type="VEuPathDB" id="FungiDB:BTJ68_02858"/>
<gene>
    <name evidence="3" type="ORF">D0859_10329</name>
</gene>
<accession>A0A3M7IJC8</accession>
<dbReference type="OrthoDB" id="5397734at2759"/>
<evidence type="ECO:0000256" key="1">
    <source>
        <dbReference type="SAM" id="MobiDB-lite"/>
    </source>
</evidence>
<sequence>MPAARNKWDADQRRTLVILHTNFPGLSIKQRVAIFNVYHRDHLLTRGLRNGLGVKAFKEQYGERDKKPQNWGPACAPPSNDREWQRQHEIIQEIRTIAAALKIGETETPSLRPTATSQVSVVSCAKEPRRKVIRTQRCRVAVSSEQPSTEAADETEILQPLVTPASSCRKSAIARRKQRHDAAERSPVSTARKAGMEHPMLPPHTSIPPRPLTDKSATKMPLVRNNGPVVFLSPEKHATARQELSPVLPHEAHNPPSGLLFRYFDNSTSHLGARANGVLEGRGFRATTFSFNNCRLPDPPASVSDRLFADIENHINRNQVASPFISYVWKLRRFEKQDGLIPSSTTDRLIWLLSRIALRELHNGKLNGYISIIDSKALEREAIYHPKTFCARLKAAYVFTEGAWHYSGRNEYLVWAEIPQHAVVNTFSVRQLVELVDGISGLRISLRFDKISRRMCSLDRVVLSELRKDDFELTEGTIIGFGKLCAFLGLSDPCHVQSLVTSLVFGWCFHIRAQTPEMWAKDAALFAEAFLAGSNKAVFRLEYLEQLKLAYLSGVREGYKGTFNMLHEPQRQQNVNRMERTAAEIGLTSPAEIMLNELLTARRAIQQYADGDRARFALPAPLATPTTSRAMLQTPGTSQTGGVGDDYDMVDDVDDNDDDLVDAVIYENDDDSSSDFEDIDALL</sequence>
<proteinExistence type="predicted"/>
<feature type="region of interest" description="Disordered" evidence="1">
    <location>
        <begin position="174"/>
        <end position="210"/>
    </location>
</feature>
<organism evidence="3 4">
    <name type="scientific">Hortaea werneckii</name>
    <name type="common">Black yeast</name>
    <name type="synonym">Cladosporium werneckii</name>
    <dbReference type="NCBI Taxonomy" id="91943"/>
    <lineage>
        <taxon>Eukaryota</taxon>
        <taxon>Fungi</taxon>
        <taxon>Dikarya</taxon>
        <taxon>Ascomycota</taxon>
        <taxon>Pezizomycotina</taxon>
        <taxon>Dothideomycetes</taxon>
        <taxon>Dothideomycetidae</taxon>
        <taxon>Mycosphaerellales</taxon>
        <taxon>Teratosphaeriaceae</taxon>
        <taxon>Hortaea</taxon>
    </lineage>
</organism>
<feature type="region of interest" description="Disordered" evidence="1">
    <location>
        <begin position="60"/>
        <end position="83"/>
    </location>
</feature>
<evidence type="ECO:0000313" key="4">
    <source>
        <dbReference type="Proteomes" id="UP000281677"/>
    </source>
</evidence>
<reference evidence="3 4" key="1">
    <citation type="journal article" date="2018" name="BMC Genomics">
        <title>Genomic evidence for intraspecific hybridization in a clonal and extremely halotolerant yeast.</title>
        <authorList>
            <person name="Gostincar C."/>
            <person name="Stajich J.E."/>
            <person name="Zupancic J."/>
            <person name="Zalar P."/>
            <person name="Gunde-Cimerman N."/>
        </authorList>
    </citation>
    <scope>NUCLEOTIDE SEQUENCE [LARGE SCALE GENOMIC DNA]</scope>
    <source>
        <strain evidence="3 4">EXF-120</strain>
    </source>
</reference>
<evidence type="ECO:0000259" key="2">
    <source>
        <dbReference type="Pfam" id="PF24494"/>
    </source>
</evidence>
<protein>
    <recommendedName>
        <fullName evidence="2">DUF7587 domain-containing protein</fullName>
    </recommendedName>
</protein>
<name>A0A3M7IJC8_HORWE</name>
<feature type="compositionally biased region" description="Pro residues" evidence="1">
    <location>
        <begin position="200"/>
        <end position="210"/>
    </location>
</feature>
<dbReference type="EMBL" id="QWIT01000344">
    <property type="protein sequence ID" value="RMZ25595.1"/>
    <property type="molecule type" value="Genomic_DNA"/>
</dbReference>